<dbReference type="Proteomes" id="UP000266861">
    <property type="component" value="Unassembled WGS sequence"/>
</dbReference>
<keyword evidence="1" id="KW-0472">Membrane</keyword>
<evidence type="ECO:0000256" key="1">
    <source>
        <dbReference type="SAM" id="Phobius"/>
    </source>
</evidence>
<accession>A0A397GAD3</accession>
<evidence type="ECO:0000313" key="2">
    <source>
        <dbReference type="EMBL" id="RHZ46854.1"/>
    </source>
</evidence>
<keyword evidence="1" id="KW-0812">Transmembrane</keyword>
<evidence type="ECO:0000313" key="3">
    <source>
        <dbReference type="Proteomes" id="UP000266861"/>
    </source>
</evidence>
<feature type="transmembrane region" description="Helical" evidence="1">
    <location>
        <begin position="169"/>
        <end position="192"/>
    </location>
</feature>
<gene>
    <name evidence="2" type="ORF">Glove_606g43</name>
</gene>
<sequence length="200" mass="23658">MVLAKFIKPLWKKEYIYNSDNYRCQEEAVLKVSNDSQNANEKFLKEINEFEEGGELGRFKEMRRNELNNSFGNNNNHKANTKEVWPDADVHNYYVTRKLHYNLAYLSDRQYIDTNLFKFFFKKNKTSKNDFNKLTSGNETIDKFIQDAQLNADDKKVISREGYTKAADVYSLIVYGASHIIICHMIKIWLYLPKLKIRKS</sequence>
<protein>
    <submittedName>
        <fullName evidence="2">Uncharacterized protein</fullName>
    </submittedName>
</protein>
<reference evidence="2 3" key="1">
    <citation type="submission" date="2018-08" db="EMBL/GenBank/DDBJ databases">
        <title>Genome and evolution of the arbuscular mycorrhizal fungus Diversispora epigaea (formerly Glomus versiforme) and its bacterial endosymbionts.</title>
        <authorList>
            <person name="Sun X."/>
            <person name="Fei Z."/>
            <person name="Harrison M."/>
        </authorList>
    </citation>
    <scope>NUCLEOTIDE SEQUENCE [LARGE SCALE GENOMIC DNA]</scope>
    <source>
        <strain evidence="2 3">IT104</strain>
    </source>
</reference>
<organism evidence="2 3">
    <name type="scientific">Diversispora epigaea</name>
    <dbReference type="NCBI Taxonomy" id="1348612"/>
    <lineage>
        <taxon>Eukaryota</taxon>
        <taxon>Fungi</taxon>
        <taxon>Fungi incertae sedis</taxon>
        <taxon>Mucoromycota</taxon>
        <taxon>Glomeromycotina</taxon>
        <taxon>Glomeromycetes</taxon>
        <taxon>Diversisporales</taxon>
        <taxon>Diversisporaceae</taxon>
        <taxon>Diversispora</taxon>
    </lineage>
</organism>
<keyword evidence="1" id="KW-1133">Transmembrane helix</keyword>
<dbReference type="AlphaFoldDB" id="A0A397GAD3"/>
<comment type="caution">
    <text evidence="2">The sequence shown here is derived from an EMBL/GenBank/DDBJ whole genome shotgun (WGS) entry which is preliminary data.</text>
</comment>
<dbReference type="EMBL" id="PQFF01000504">
    <property type="protein sequence ID" value="RHZ46854.1"/>
    <property type="molecule type" value="Genomic_DNA"/>
</dbReference>
<keyword evidence="3" id="KW-1185">Reference proteome</keyword>
<proteinExistence type="predicted"/>
<name>A0A397GAD3_9GLOM</name>